<gene>
    <name evidence="3" type="ORF">PAA8504_02884</name>
</gene>
<feature type="region of interest" description="Disordered" evidence="1">
    <location>
        <begin position="1"/>
        <end position="38"/>
    </location>
</feature>
<dbReference type="Pfam" id="PF18932">
    <property type="entry name" value="DUF5681"/>
    <property type="match status" value="1"/>
</dbReference>
<keyword evidence="4" id="KW-1185">Reference proteome</keyword>
<evidence type="ECO:0000313" key="4">
    <source>
        <dbReference type="Proteomes" id="UP000244912"/>
    </source>
</evidence>
<dbReference type="InterPro" id="IPR043736">
    <property type="entry name" value="DUF5681"/>
</dbReference>
<evidence type="ECO:0000256" key="1">
    <source>
        <dbReference type="SAM" id="MobiDB-lite"/>
    </source>
</evidence>
<sequence length="115" mass="12482">MSDEGSYEVGFGKPPKATRFRKGRSGNPRGRPRGARGVKVLLDEALSRKITVTEGGRTARVSKSEALLVSLINKAIKGDIRAAAQVLRLMETHGERPADRKELVINVVDAFDDPA</sequence>
<evidence type="ECO:0000313" key="3">
    <source>
        <dbReference type="EMBL" id="SPJ25041.1"/>
    </source>
</evidence>
<feature type="domain" description="DUF5681" evidence="2">
    <location>
        <begin position="16"/>
        <end position="93"/>
    </location>
</feature>
<feature type="compositionally biased region" description="Basic residues" evidence="1">
    <location>
        <begin position="16"/>
        <end position="36"/>
    </location>
</feature>
<dbReference type="OrthoDB" id="2086138at2"/>
<dbReference type="RefSeq" id="WP_108894856.1">
    <property type="nucleotide sequence ID" value="NZ_ONZF01000007.1"/>
</dbReference>
<name>A0A2R8BY17_9RHOB</name>
<dbReference type="AlphaFoldDB" id="A0A2R8BY17"/>
<proteinExistence type="predicted"/>
<dbReference type="EMBL" id="ONZF01000007">
    <property type="protein sequence ID" value="SPJ25041.1"/>
    <property type="molecule type" value="Genomic_DNA"/>
</dbReference>
<reference evidence="4" key="1">
    <citation type="submission" date="2018-03" db="EMBL/GenBank/DDBJ databases">
        <authorList>
            <person name="Rodrigo-Torres L."/>
            <person name="Arahal R. D."/>
            <person name="Lucena T."/>
        </authorList>
    </citation>
    <scope>NUCLEOTIDE SEQUENCE [LARGE SCALE GENOMIC DNA]</scope>
    <source>
        <strain evidence="4">CECT 8504</strain>
    </source>
</reference>
<dbReference type="Proteomes" id="UP000244912">
    <property type="component" value="Unassembled WGS sequence"/>
</dbReference>
<protein>
    <recommendedName>
        <fullName evidence="2">DUF5681 domain-containing protein</fullName>
    </recommendedName>
</protein>
<evidence type="ECO:0000259" key="2">
    <source>
        <dbReference type="Pfam" id="PF18932"/>
    </source>
</evidence>
<accession>A0A2R8BY17</accession>
<organism evidence="3 4">
    <name type="scientific">Palleronia abyssalis</name>
    <dbReference type="NCBI Taxonomy" id="1501240"/>
    <lineage>
        <taxon>Bacteria</taxon>
        <taxon>Pseudomonadati</taxon>
        <taxon>Pseudomonadota</taxon>
        <taxon>Alphaproteobacteria</taxon>
        <taxon>Rhodobacterales</taxon>
        <taxon>Roseobacteraceae</taxon>
        <taxon>Palleronia</taxon>
    </lineage>
</organism>